<dbReference type="InterPro" id="IPR010845">
    <property type="entry name" value="FlaF"/>
</dbReference>
<keyword evidence="1" id="KW-0966">Cell projection</keyword>
<evidence type="ECO:0000313" key="2">
    <source>
        <dbReference type="Proteomes" id="UP000028702"/>
    </source>
</evidence>
<dbReference type="Pfam" id="PF07309">
    <property type="entry name" value="FlaF"/>
    <property type="match status" value="1"/>
</dbReference>
<dbReference type="AlphaFoldDB" id="A0A081B9N2"/>
<dbReference type="Proteomes" id="UP000028702">
    <property type="component" value="Unassembled WGS sequence"/>
</dbReference>
<proteinExistence type="predicted"/>
<keyword evidence="1" id="KW-0282">Flagellum</keyword>
<comment type="caution">
    <text evidence="1">The sequence shown here is derived from an EMBL/GenBank/DDBJ whole genome shotgun (WGS) entry which is preliminary data.</text>
</comment>
<keyword evidence="1" id="KW-0969">Cilium</keyword>
<dbReference type="NCBIfam" id="NF009435">
    <property type="entry name" value="PRK12794.1"/>
    <property type="match status" value="1"/>
</dbReference>
<sequence length="136" mass="14774">MLNPAEAYGKTAKMAPGAPRELEGNLLIKAASQLQRIKESWPDSKKELSGALLYNRKLWTIFAASAAEDNHPLPREIKQNIANLALFIFKHTASVEAKPAPERLDTLININRQIAAGLFQKPGASTAPSEPAAANF</sequence>
<protein>
    <submittedName>
        <fullName evidence="1">Flagellar FlaF family protein</fullName>
    </submittedName>
</protein>
<keyword evidence="2" id="KW-1185">Reference proteome</keyword>
<name>A0A081B9N2_9HYPH</name>
<dbReference type="eggNOG" id="COG5442">
    <property type="taxonomic scope" value="Bacteria"/>
</dbReference>
<reference evidence="1 2" key="1">
    <citation type="submission" date="2014-07" db="EMBL/GenBank/DDBJ databases">
        <title>Tepidicaulis marinum gen. nov., sp. nov., a novel marine bacterium denitrifying nitrate to nitrous oxide strictly under microaerobic conditions.</title>
        <authorList>
            <person name="Takeuchi M."/>
            <person name="Yamagishi T."/>
            <person name="Kamagata Y."/>
            <person name="Oshima K."/>
            <person name="Hattori M."/>
            <person name="Katayama T."/>
            <person name="Hanada S."/>
            <person name="Tamaki H."/>
            <person name="Marumo K."/>
            <person name="Maeda H."/>
            <person name="Nedachi M."/>
            <person name="Iwasaki W."/>
            <person name="Suwa Y."/>
            <person name="Sakata S."/>
        </authorList>
    </citation>
    <scope>NUCLEOTIDE SEQUENCE [LARGE SCALE GENOMIC DNA]</scope>
    <source>
        <strain evidence="1 2">MA2</strain>
    </source>
</reference>
<gene>
    <name evidence="1" type="ORF">M2A_1249</name>
</gene>
<dbReference type="EMBL" id="BBIO01000005">
    <property type="protein sequence ID" value="GAK44750.1"/>
    <property type="molecule type" value="Genomic_DNA"/>
</dbReference>
<accession>A0A081B9N2</accession>
<dbReference type="STRING" id="1333998.M2A_1249"/>
<organism evidence="1 2">
    <name type="scientific">Tepidicaulis marinus</name>
    <dbReference type="NCBI Taxonomy" id="1333998"/>
    <lineage>
        <taxon>Bacteria</taxon>
        <taxon>Pseudomonadati</taxon>
        <taxon>Pseudomonadota</taxon>
        <taxon>Alphaproteobacteria</taxon>
        <taxon>Hyphomicrobiales</taxon>
        <taxon>Parvibaculaceae</taxon>
        <taxon>Tepidicaulis</taxon>
    </lineage>
</organism>
<evidence type="ECO:0000313" key="1">
    <source>
        <dbReference type="EMBL" id="GAK44750.1"/>
    </source>
</evidence>
<dbReference type="GO" id="GO:0044781">
    <property type="term" value="P:bacterial-type flagellum organization"/>
    <property type="evidence" value="ECO:0007669"/>
    <property type="project" value="InterPro"/>
</dbReference>